<dbReference type="OrthoDB" id="995082at2"/>
<sequence>MIRYFKKNWHVFVLCFLITLIFSLPLFDSGIVKGHDLLFHLNRIQSLSEAISHGDFFPSIFHNQSYGFGYGTPLFYSNLFVYIPALLVNMGLTLTLSYKIFLFVCAMLTALSMYYCIYLIFENKKISYASVVLYMFSAFHITDVYVRSAIGEILAFIFVPLVFLSIYQMLVQKKDCWLLMGLSFTGLLLSHNISFLICCGVFAIFLIAMFKQVDKKTFKTVMYAIILSFLLSAFYLLPMLEQMRGGLYAVNGYFNKDSLLHSTLNIEQIFKINTTFGYLGHTYDLSQAATMNIGLILSIMTPLYLFCKKKTLFFTLNFVVCCLAIWMTTSYFPWDLFGILGFMQFSWRVLIVALPAAVIVVSYILNYFEDENKFKFIYWIVMFFSLSIGIYQLAPIYNEEKILKDKIVFSTSEYNHIGELSLGDYLPLNSNINYQEYGQYIETNNQLSNIENYNKSYNNMSFTISEAKENDFYTLPLIYYKGYIVEIQSNSENVITQTYPNEEGLVTFRIPNNRQEISIKISYKGTKIQKLSSILSVLSFIMIIVYFILRKGRKIK</sequence>
<gene>
    <name evidence="2" type="ORF">SAMN02745191_1024</name>
</gene>
<feature type="transmembrane region" description="Helical" evidence="1">
    <location>
        <begin position="345"/>
        <end position="364"/>
    </location>
</feature>
<protein>
    <submittedName>
        <fullName evidence="2">6-pyruvoyl-tetrahydropterin synthase related domain membrane protein</fullName>
    </submittedName>
</protein>
<keyword evidence="3" id="KW-1185">Reference proteome</keyword>
<dbReference type="RefSeq" id="WP_078711447.1">
    <property type="nucleotide sequence ID" value="NZ_FUWY01000002.1"/>
</dbReference>
<dbReference type="STRING" id="118967.SAMN02745191_1024"/>
<reference evidence="3" key="1">
    <citation type="submission" date="2017-02" db="EMBL/GenBank/DDBJ databases">
        <authorList>
            <person name="Varghese N."/>
            <person name="Submissions S."/>
        </authorList>
    </citation>
    <scope>NUCLEOTIDE SEQUENCE [LARGE SCALE GENOMIC DNA]</scope>
    <source>
        <strain evidence="3">ATCC 25662</strain>
    </source>
</reference>
<proteinExistence type="predicted"/>
<dbReference type="Proteomes" id="UP000243297">
    <property type="component" value="Unassembled WGS sequence"/>
</dbReference>
<organism evidence="2 3">
    <name type="scientific">Anaerorhabdus furcosa</name>
    <dbReference type="NCBI Taxonomy" id="118967"/>
    <lineage>
        <taxon>Bacteria</taxon>
        <taxon>Bacillati</taxon>
        <taxon>Bacillota</taxon>
        <taxon>Erysipelotrichia</taxon>
        <taxon>Erysipelotrichales</taxon>
        <taxon>Erysipelotrichaceae</taxon>
        <taxon>Anaerorhabdus</taxon>
    </lineage>
</organism>
<accession>A0A1T4LT55</accession>
<evidence type="ECO:0000313" key="2">
    <source>
        <dbReference type="EMBL" id="SJZ57718.1"/>
    </source>
</evidence>
<feature type="transmembrane region" description="Helical" evidence="1">
    <location>
        <begin position="285"/>
        <end position="305"/>
    </location>
</feature>
<keyword evidence="1" id="KW-0812">Transmembrane</keyword>
<dbReference type="EMBL" id="FUWY01000002">
    <property type="protein sequence ID" value="SJZ57718.1"/>
    <property type="molecule type" value="Genomic_DNA"/>
</dbReference>
<feature type="transmembrane region" description="Helical" evidence="1">
    <location>
        <begin position="68"/>
        <end position="88"/>
    </location>
</feature>
<feature type="transmembrane region" description="Helical" evidence="1">
    <location>
        <begin position="153"/>
        <end position="171"/>
    </location>
</feature>
<feature type="transmembrane region" description="Helical" evidence="1">
    <location>
        <begin position="376"/>
        <end position="394"/>
    </location>
</feature>
<dbReference type="AlphaFoldDB" id="A0A1T4LT55"/>
<feature type="transmembrane region" description="Helical" evidence="1">
    <location>
        <begin position="177"/>
        <end position="208"/>
    </location>
</feature>
<name>A0A1T4LT55_9FIRM</name>
<feature type="transmembrane region" description="Helical" evidence="1">
    <location>
        <begin position="126"/>
        <end position="146"/>
    </location>
</feature>
<keyword evidence="1" id="KW-0472">Membrane</keyword>
<feature type="transmembrane region" description="Helical" evidence="1">
    <location>
        <begin position="531"/>
        <end position="549"/>
    </location>
</feature>
<feature type="transmembrane region" description="Helical" evidence="1">
    <location>
        <begin position="312"/>
        <end position="333"/>
    </location>
</feature>
<feature type="transmembrane region" description="Helical" evidence="1">
    <location>
        <begin position="100"/>
        <end position="120"/>
    </location>
</feature>
<evidence type="ECO:0000313" key="3">
    <source>
        <dbReference type="Proteomes" id="UP000243297"/>
    </source>
</evidence>
<keyword evidence="1" id="KW-1133">Transmembrane helix</keyword>
<evidence type="ECO:0000256" key="1">
    <source>
        <dbReference type="SAM" id="Phobius"/>
    </source>
</evidence>
<feature type="transmembrane region" description="Helical" evidence="1">
    <location>
        <begin position="220"/>
        <end position="237"/>
    </location>
</feature>